<dbReference type="PANTHER" id="PTHR31594">
    <property type="entry name" value="AIG1-TYPE G DOMAIN-CONTAINING PROTEIN"/>
    <property type="match status" value="1"/>
</dbReference>
<dbReference type="PROSITE" id="PS51720">
    <property type="entry name" value="G_AIG1"/>
    <property type="match status" value="1"/>
</dbReference>
<dbReference type="InterPro" id="IPR003961">
    <property type="entry name" value="FN3_dom"/>
</dbReference>
<dbReference type="Ensembl" id="ENSSPUT00000002540.1">
    <property type="protein sequence ID" value="ENSSPUP00000002397.1"/>
    <property type="gene ID" value="ENSSPUG00000001864.1"/>
</dbReference>
<name>A0A8D0GAZ1_SPHPU</name>
<dbReference type="CDD" id="cd01852">
    <property type="entry name" value="AIG1"/>
    <property type="match status" value="1"/>
</dbReference>
<dbReference type="InterPro" id="IPR048997">
    <property type="entry name" value="Stonustoxin-like_helical"/>
</dbReference>
<evidence type="ECO:0000256" key="1">
    <source>
        <dbReference type="ARBA" id="ARBA00008535"/>
    </source>
</evidence>
<dbReference type="Proteomes" id="UP000694392">
    <property type="component" value="Unplaced"/>
</dbReference>
<feature type="domain" description="Fibronectin type-III" evidence="4">
    <location>
        <begin position="550"/>
        <end position="651"/>
    </location>
</feature>
<evidence type="ECO:0000256" key="2">
    <source>
        <dbReference type="ARBA" id="ARBA00022741"/>
    </source>
</evidence>
<dbReference type="Gene3D" id="2.60.40.10">
    <property type="entry name" value="Immunoglobulins"/>
    <property type="match status" value="2"/>
</dbReference>
<feature type="domain" description="Fibronectin type-III" evidence="4">
    <location>
        <begin position="455"/>
        <end position="548"/>
    </location>
</feature>
<dbReference type="InterPro" id="IPR027417">
    <property type="entry name" value="P-loop_NTPase"/>
</dbReference>
<organism evidence="6 7">
    <name type="scientific">Sphenodon punctatus</name>
    <name type="common">Tuatara</name>
    <name type="synonym">Hatteria punctata</name>
    <dbReference type="NCBI Taxonomy" id="8508"/>
    <lineage>
        <taxon>Eukaryota</taxon>
        <taxon>Metazoa</taxon>
        <taxon>Chordata</taxon>
        <taxon>Craniata</taxon>
        <taxon>Vertebrata</taxon>
        <taxon>Euteleostomi</taxon>
        <taxon>Lepidosauria</taxon>
        <taxon>Sphenodontia</taxon>
        <taxon>Sphenodontidae</taxon>
        <taxon>Sphenodon</taxon>
    </lineage>
</organism>
<proteinExistence type="inferred from homology"/>
<keyword evidence="7" id="KW-1185">Reference proteome</keyword>
<evidence type="ECO:0000313" key="7">
    <source>
        <dbReference type="Proteomes" id="UP000694392"/>
    </source>
</evidence>
<dbReference type="GO" id="GO:0005525">
    <property type="term" value="F:GTP binding"/>
    <property type="evidence" value="ECO:0007669"/>
    <property type="project" value="InterPro"/>
</dbReference>
<evidence type="ECO:0000259" key="4">
    <source>
        <dbReference type="PROSITE" id="PS50853"/>
    </source>
</evidence>
<evidence type="ECO:0000256" key="3">
    <source>
        <dbReference type="SAM" id="MobiDB-lite"/>
    </source>
</evidence>
<dbReference type="OMA" id="YSTTTHF"/>
<dbReference type="InterPro" id="IPR052090">
    <property type="entry name" value="Cytolytic_pore-forming_toxin"/>
</dbReference>
<dbReference type="InterPro" id="IPR036116">
    <property type="entry name" value="FN3_sf"/>
</dbReference>
<reference evidence="6" key="2">
    <citation type="submission" date="2025-09" db="UniProtKB">
        <authorList>
            <consortium name="Ensembl"/>
        </authorList>
    </citation>
    <scope>IDENTIFICATION</scope>
</reference>
<dbReference type="AlphaFoldDB" id="A0A8D0GAZ1"/>
<dbReference type="PROSITE" id="PS50853">
    <property type="entry name" value="FN3"/>
    <property type="match status" value="2"/>
</dbReference>
<comment type="similarity">
    <text evidence="1">Belongs to the TRAFAC class TrmE-Era-EngA-EngB-Septin-like GTPase superfamily. AIG1/Toc34/Toc159-like paraseptin GTPase family. IAN subfamily.</text>
</comment>
<dbReference type="InterPro" id="IPR013783">
    <property type="entry name" value="Ig-like_fold"/>
</dbReference>
<dbReference type="PANTHER" id="PTHR31594:SF16">
    <property type="entry name" value="SI:CH211-281L24.3"/>
    <property type="match status" value="1"/>
</dbReference>
<dbReference type="SUPFAM" id="SSF49265">
    <property type="entry name" value="Fibronectin type III"/>
    <property type="match status" value="1"/>
</dbReference>
<dbReference type="Pfam" id="PF18078">
    <property type="entry name" value="Thioredoxin_11"/>
    <property type="match status" value="1"/>
</dbReference>
<evidence type="ECO:0000313" key="6">
    <source>
        <dbReference type="Ensembl" id="ENSSPUP00000002397.1"/>
    </source>
</evidence>
<dbReference type="Pfam" id="PF21109">
    <property type="entry name" value="Stonustoxin_helical"/>
    <property type="match status" value="1"/>
</dbReference>
<reference evidence="6" key="1">
    <citation type="submission" date="2025-08" db="UniProtKB">
        <authorList>
            <consortium name="Ensembl"/>
        </authorList>
    </citation>
    <scope>IDENTIFICATION</scope>
</reference>
<dbReference type="InterPro" id="IPR040581">
    <property type="entry name" value="Thioredoxin_11"/>
</dbReference>
<dbReference type="Pfam" id="PF04548">
    <property type="entry name" value="AIG1"/>
    <property type="match status" value="1"/>
</dbReference>
<sequence>MEDKASALSLTLPLKASFLGGKVEVNGSAKYLKDSKKSKNQIRVTLRYSTTTRFEQLTMNHLGPQNIAYPNVFDQGEATHVVSAVLYGAQAFFVFDREVASSENKQAVERELKSRVQKIPEEAREVGGDSTMQGKRKANIENFCCRFYGDFNLETNPVTDQDAVRIYSRLPKLLGENGEKAVAMKVWLYPLLKLDSRAAKLVREISTGLIDTAQAVIEQLSDCDMRCNDLVNGNAKGFSEINEKIERFQGFCKRYQQTFQEQLSGVLPLIRGGGKEEGALVNILTQNNQSPFTTQRLNTFLEGKTQEISHVKSYLTQLNNMEVLFSKSKLEDVLLDHKSKYIVSFTFTSLQAEETYLSDLGVWLERHLLRETPDAASVCSAGERAKSRQWFEDEEIRRKARKSVQAFLDFANINKSSGKTQFIVSSVLDGDNPGVSIYLYEDGELISTNFEAPSKPLSLGIDGIQHDSVQLTFKPAAYGRAAISSYRVEYRIIVMENWTAADTEDRQETFVVSGLRPNTEYQFRYAAVSKPGLGESSDVSDAVKTLPTSPPGKLEKAAVESSTITVRWQSPIVIGAVIIKEYKVQYKEEARDGSHEGKDKWSEMRTGNKTQFCQISGLRPQTRYRVRVSAVCADGAMSDPSEETVLETGSERGNSDPFPCSSLENSRPWLGATSSGPRDGGRYAGEPELRLLLVGKSGTGISATGNTILGEETFVSKLSVRSVTEKCARGRRSWRGRQIVVVDTPGLYSPHVPLEETSREIRRSLTLCPPGPHALILVTRLGRFTSQEMEMVKQVKDIFGAETPRYMVCLFTRKEDLEGGSLHKCISGLDPRLQELIRECGNRCCAFKNRARGAEQEAQAAELIALVDEMVQANGGAYYPTDALGRRPRFP</sequence>
<dbReference type="CDD" id="cd00063">
    <property type="entry name" value="FN3"/>
    <property type="match status" value="2"/>
</dbReference>
<feature type="domain" description="AIG1-type G" evidence="5">
    <location>
        <begin position="686"/>
        <end position="888"/>
    </location>
</feature>
<keyword evidence="2" id="KW-0547">Nucleotide-binding</keyword>
<evidence type="ECO:0000259" key="5">
    <source>
        <dbReference type="PROSITE" id="PS51720"/>
    </source>
</evidence>
<dbReference type="FunFam" id="3.40.50.300:FF:000366">
    <property type="entry name" value="GTPase, IMAP family member 2"/>
    <property type="match status" value="1"/>
</dbReference>
<dbReference type="Pfam" id="PF00041">
    <property type="entry name" value="fn3"/>
    <property type="match status" value="2"/>
</dbReference>
<dbReference type="SMART" id="SM00060">
    <property type="entry name" value="FN3"/>
    <property type="match status" value="2"/>
</dbReference>
<feature type="region of interest" description="Disordered" evidence="3">
    <location>
        <begin position="637"/>
        <end position="683"/>
    </location>
</feature>
<dbReference type="Gene3D" id="3.40.50.300">
    <property type="entry name" value="P-loop containing nucleotide triphosphate hydrolases"/>
    <property type="match status" value="1"/>
</dbReference>
<protein>
    <submittedName>
        <fullName evidence="6">Uncharacterized protein</fullName>
    </submittedName>
</protein>
<dbReference type="SUPFAM" id="SSF52540">
    <property type="entry name" value="P-loop containing nucleoside triphosphate hydrolases"/>
    <property type="match status" value="1"/>
</dbReference>
<accession>A0A8D0GAZ1</accession>
<dbReference type="InterPro" id="IPR006703">
    <property type="entry name" value="G_AIG1"/>
</dbReference>
<dbReference type="GeneTree" id="ENSGT00390000014380"/>